<evidence type="ECO:0000259" key="8">
    <source>
        <dbReference type="Pfam" id="PF02687"/>
    </source>
</evidence>
<evidence type="ECO:0000256" key="4">
    <source>
        <dbReference type="ARBA" id="ARBA00022692"/>
    </source>
</evidence>
<dbReference type="OrthoDB" id="1522670at2"/>
<feature type="domain" description="ABC3 transporter permease C-terminal" evidence="8">
    <location>
        <begin position="274"/>
        <end position="399"/>
    </location>
</feature>
<feature type="domain" description="MacB-like periplasmic core" evidence="9">
    <location>
        <begin position="26"/>
        <end position="193"/>
    </location>
</feature>
<evidence type="ECO:0000256" key="7">
    <source>
        <dbReference type="SAM" id="Phobius"/>
    </source>
</evidence>
<keyword evidence="4 7" id="KW-0812">Transmembrane</keyword>
<organism evidence="10 11">
    <name type="scientific">Mucilaginibacter terrigena</name>
    <dbReference type="NCBI Taxonomy" id="2492395"/>
    <lineage>
        <taxon>Bacteria</taxon>
        <taxon>Pseudomonadati</taxon>
        <taxon>Bacteroidota</taxon>
        <taxon>Sphingobacteriia</taxon>
        <taxon>Sphingobacteriales</taxon>
        <taxon>Sphingobacteriaceae</taxon>
        <taxon>Mucilaginibacter</taxon>
    </lineage>
</organism>
<dbReference type="PANTHER" id="PTHR30489">
    <property type="entry name" value="LIPOPROTEIN-RELEASING SYSTEM TRANSMEMBRANE PROTEIN LOLE"/>
    <property type="match status" value="1"/>
</dbReference>
<dbReference type="InterPro" id="IPR051447">
    <property type="entry name" value="Lipoprotein-release_system"/>
</dbReference>
<dbReference type="RefSeq" id="WP_129875973.1">
    <property type="nucleotide sequence ID" value="NZ_SEWG01000002.1"/>
</dbReference>
<dbReference type="Pfam" id="PF12704">
    <property type="entry name" value="MacB_PCD"/>
    <property type="match status" value="1"/>
</dbReference>
<dbReference type="InterPro" id="IPR003838">
    <property type="entry name" value="ABC3_permease_C"/>
</dbReference>
<comment type="subcellular location">
    <subcellularLocation>
        <location evidence="1">Cell membrane</location>
        <topology evidence="1">Multi-pass membrane protein</topology>
    </subcellularLocation>
</comment>
<dbReference type="InterPro" id="IPR025857">
    <property type="entry name" value="MacB_PCD"/>
</dbReference>
<evidence type="ECO:0000313" key="11">
    <source>
        <dbReference type="Proteomes" id="UP000293331"/>
    </source>
</evidence>
<keyword evidence="11" id="KW-1185">Reference proteome</keyword>
<dbReference type="Pfam" id="PF02687">
    <property type="entry name" value="FtsX"/>
    <property type="match status" value="1"/>
</dbReference>
<dbReference type="GO" id="GO:0044874">
    <property type="term" value="P:lipoprotein localization to outer membrane"/>
    <property type="evidence" value="ECO:0007669"/>
    <property type="project" value="TreeGrafter"/>
</dbReference>
<dbReference type="EMBL" id="SEWG01000002">
    <property type="protein sequence ID" value="RYU91716.1"/>
    <property type="molecule type" value="Genomic_DNA"/>
</dbReference>
<dbReference type="Proteomes" id="UP000293331">
    <property type="component" value="Unassembled WGS sequence"/>
</dbReference>
<evidence type="ECO:0000256" key="6">
    <source>
        <dbReference type="ARBA" id="ARBA00023136"/>
    </source>
</evidence>
<dbReference type="GO" id="GO:0098797">
    <property type="term" value="C:plasma membrane protein complex"/>
    <property type="evidence" value="ECO:0007669"/>
    <property type="project" value="TreeGrafter"/>
</dbReference>
<dbReference type="AlphaFoldDB" id="A0A4Q5LQG5"/>
<keyword evidence="6 7" id="KW-0472">Membrane</keyword>
<name>A0A4Q5LQG5_9SPHI</name>
<evidence type="ECO:0000256" key="3">
    <source>
        <dbReference type="ARBA" id="ARBA00022475"/>
    </source>
</evidence>
<proteinExistence type="inferred from homology"/>
<feature type="transmembrane region" description="Helical" evidence="7">
    <location>
        <begin position="22"/>
        <end position="45"/>
    </location>
</feature>
<reference evidence="10 11" key="1">
    <citation type="submission" date="2019-02" db="EMBL/GenBank/DDBJ databases">
        <title>Bacterial novel species Mucilaginibacter sp. 17JY9-4 isolated from soil.</title>
        <authorList>
            <person name="Jung H.-Y."/>
        </authorList>
    </citation>
    <scope>NUCLEOTIDE SEQUENCE [LARGE SCALE GENOMIC DNA]</scope>
    <source>
        <strain evidence="10 11">17JY9-4</strain>
    </source>
</reference>
<evidence type="ECO:0000313" key="10">
    <source>
        <dbReference type="EMBL" id="RYU91716.1"/>
    </source>
</evidence>
<sequence>MNFAGFISSRITFKSKRTFSKLIVRIAIIGIMLGLGVMILSLAVIKGFKQEIREKVRGFGGDIQIVKTDNNTSYEKSTFADSAGLVKDIKSVSQVDAVYPYATKPGIIKANNEIEGVVLKGVDKHYNWDYLKKALVAGTVINYTDTTDVQLQIMISQLTANRLKLKAGDDLKMYFVQEPLRQRKLKIVGIFNLGVDEVDKTFVIGDLALIKRLNDWKHGEIGGYEVIIKDFDKLNTTANEIDNKLPIKLRSFTILENYPTIFEWLGMLDVNAVVMLVLMIAVAVINMISALLIMILERTAMIGIFKAMGAGNWAIQKIFLYNAAYLIGVGLLLGNAFGLGLGFFQQSTHFFKLDQASYYMTFVPIKIVWMDVLLLNLGTLTVCLLVLIIPSMLVTRISPVKAIRFK</sequence>
<comment type="caution">
    <text evidence="10">The sequence shown here is derived from an EMBL/GenBank/DDBJ whole genome shotgun (WGS) entry which is preliminary data.</text>
</comment>
<gene>
    <name evidence="10" type="ORF">EWM62_04225</name>
</gene>
<dbReference type="PANTHER" id="PTHR30489:SF0">
    <property type="entry name" value="LIPOPROTEIN-RELEASING SYSTEM TRANSMEMBRANE PROTEIN LOLE"/>
    <property type="match status" value="1"/>
</dbReference>
<comment type="similarity">
    <text evidence="2">Belongs to the ABC-4 integral membrane protein family. LolC/E subfamily.</text>
</comment>
<evidence type="ECO:0000259" key="9">
    <source>
        <dbReference type="Pfam" id="PF12704"/>
    </source>
</evidence>
<keyword evidence="3" id="KW-1003">Cell membrane</keyword>
<evidence type="ECO:0000256" key="5">
    <source>
        <dbReference type="ARBA" id="ARBA00022989"/>
    </source>
</evidence>
<evidence type="ECO:0000256" key="1">
    <source>
        <dbReference type="ARBA" id="ARBA00004651"/>
    </source>
</evidence>
<protein>
    <submittedName>
        <fullName evidence="10">ABC transporter permease</fullName>
    </submittedName>
</protein>
<feature type="transmembrane region" description="Helical" evidence="7">
    <location>
        <begin position="318"/>
        <end position="344"/>
    </location>
</feature>
<feature type="transmembrane region" description="Helical" evidence="7">
    <location>
        <begin position="272"/>
        <end position="297"/>
    </location>
</feature>
<feature type="transmembrane region" description="Helical" evidence="7">
    <location>
        <begin position="367"/>
        <end position="394"/>
    </location>
</feature>
<evidence type="ECO:0000256" key="2">
    <source>
        <dbReference type="ARBA" id="ARBA00005236"/>
    </source>
</evidence>
<accession>A0A4Q5LQG5</accession>
<keyword evidence="5 7" id="KW-1133">Transmembrane helix</keyword>